<sequence>MNERNAFQEDYELSVQEGPCSFYTSITLVSLAASGPALHPITMGIPHDIPATSTPMTSLSTEALLADGNPVLKGDVQVFTATLANTHLRKATNLRIDAFEKETKRYYAYLCPTGPRT</sequence>
<accession>A0A409Y1Z1</accession>
<reference evidence="1 2" key="1">
    <citation type="journal article" date="2018" name="Evol. Lett.">
        <title>Horizontal gene cluster transfer increased hallucinogenic mushroom diversity.</title>
        <authorList>
            <person name="Reynolds H.T."/>
            <person name="Vijayakumar V."/>
            <person name="Gluck-Thaler E."/>
            <person name="Korotkin H.B."/>
            <person name="Matheny P.B."/>
            <person name="Slot J.C."/>
        </authorList>
    </citation>
    <scope>NUCLEOTIDE SEQUENCE [LARGE SCALE GENOMIC DNA]</scope>
    <source>
        <strain evidence="1 2">SRW20</strain>
    </source>
</reference>
<evidence type="ECO:0000313" key="2">
    <source>
        <dbReference type="Proteomes" id="UP000284706"/>
    </source>
</evidence>
<comment type="caution">
    <text evidence="1">The sequence shown here is derived from an EMBL/GenBank/DDBJ whole genome shotgun (WGS) entry which is preliminary data.</text>
</comment>
<dbReference type="EMBL" id="NHYE01001305">
    <property type="protein sequence ID" value="PPQ96983.1"/>
    <property type="molecule type" value="Genomic_DNA"/>
</dbReference>
<evidence type="ECO:0000313" key="1">
    <source>
        <dbReference type="EMBL" id="PPQ96983.1"/>
    </source>
</evidence>
<proteinExistence type="predicted"/>
<dbReference type="InParanoid" id="A0A409Y1Z1"/>
<gene>
    <name evidence="1" type="ORF">CVT26_006426</name>
</gene>
<keyword evidence="2" id="KW-1185">Reference proteome</keyword>
<dbReference type="Proteomes" id="UP000284706">
    <property type="component" value="Unassembled WGS sequence"/>
</dbReference>
<dbReference type="AlphaFoldDB" id="A0A409Y1Z1"/>
<organism evidence="1 2">
    <name type="scientific">Gymnopilus dilepis</name>
    <dbReference type="NCBI Taxonomy" id="231916"/>
    <lineage>
        <taxon>Eukaryota</taxon>
        <taxon>Fungi</taxon>
        <taxon>Dikarya</taxon>
        <taxon>Basidiomycota</taxon>
        <taxon>Agaricomycotina</taxon>
        <taxon>Agaricomycetes</taxon>
        <taxon>Agaricomycetidae</taxon>
        <taxon>Agaricales</taxon>
        <taxon>Agaricineae</taxon>
        <taxon>Hymenogastraceae</taxon>
        <taxon>Gymnopilus</taxon>
    </lineage>
</organism>
<name>A0A409Y1Z1_9AGAR</name>
<protein>
    <submittedName>
        <fullName evidence="1">Uncharacterized protein</fullName>
    </submittedName>
</protein>